<evidence type="ECO:0000256" key="14">
    <source>
        <dbReference type="ARBA" id="ARBA00041592"/>
    </source>
</evidence>
<protein>
    <recommendedName>
        <fullName evidence="13">8-oxo-dGTP diphosphatase</fullName>
        <ecNumber evidence="12">3.6.1.55</ecNumber>
    </recommendedName>
    <alternativeName>
        <fullName evidence="16">7,8-dihydro-8-oxoguanine-triphosphatase</fullName>
    </alternativeName>
    <alternativeName>
        <fullName evidence="15">Mutator protein MutT</fullName>
    </alternativeName>
    <alternativeName>
        <fullName evidence="14">dGTP pyrophosphohydrolase</fullName>
    </alternativeName>
</protein>
<keyword evidence="9" id="KW-0234">DNA repair</keyword>
<evidence type="ECO:0000313" key="19">
    <source>
        <dbReference type="Proteomes" id="UP001232063"/>
    </source>
</evidence>
<keyword evidence="19" id="KW-1185">Reference proteome</keyword>
<comment type="cofactor">
    <cofactor evidence="1">
        <name>Mg(2+)</name>
        <dbReference type="ChEBI" id="CHEBI:18420"/>
    </cofactor>
</comment>
<dbReference type="InterPro" id="IPR020476">
    <property type="entry name" value="Nudix_hydrolase"/>
</dbReference>
<evidence type="ECO:0000259" key="17">
    <source>
        <dbReference type="PROSITE" id="PS51462"/>
    </source>
</evidence>
<dbReference type="RefSeq" id="WP_314001905.1">
    <property type="nucleotide sequence ID" value="NZ_JASJOU010000016.1"/>
</dbReference>
<dbReference type="PANTHER" id="PTHR47707:SF1">
    <property type="entry name" value="NUDIX HYDROLASE FAMILY PROTEIN"/>
    <property type="match status" value="1"/>
</dbReference>
<dbReference type="PANTHER" id="PTHR47707">
    <property type="entry name" value="8-OXO-DGTP DIPHOSPHATASE"/>
    <property type="match status" value="1"/>
</dbReference>
<evidence type="ECO:0000256" key="13">
    <source>
        <dbReference type="ARBA" id="ARBA00040794"/>
    </source>
</evidence>
<organism evidence="18 19">
    <name type="scientific">Xanthocytophaga agilis</name>
    <dbReference type="NCBI Taxonomy" id="3048010"/>
    <lineage>
        <taxon>Bacteria</taxon>
        <taxon>Pseudomonadati</taxon>
        <taxon>Bacteroidota</taxon>
        <taxon>Cytophagia</taxon>
        <taxon>Cytophagales</taxon>
        <taxon>Rhodocytophagaceae</taxon>
        <taxon>Xanthocytophaga</taxon>
    </lineage>
</organism>
<evidence type="ECO:0000256" key="7">
    <source>
        <dbReference type="ARBA" id="ARBA00022801"/>
    </source>
</evidence>
<evidence type="ECO:0000256" key="8">
    <source>
        <dbReference type="ARBA" id="ARBA00022842"/>
    </source>
</evidence>
<comment type="similarity">
    <text evidence="2">Belongs to the Nudix hydrolase family.</text>
</comment>
<evidence type="ECO:0000256" key="4">
    <source>
        <dbReference type="ARBA" id="ARBA00022705"/>
    </source>
</evidence>
<evidence type="ECO:0000313" key="18">
    <source>
        <dbReference type="EMBL" id="MDJ1505418.1"/>
    </source>
</evidence>
<evidence type="ECO:0000256" key="3">
    <source>
        <dbReference type="ARBA" id="ARBA00022457"/>
    </source>
</evidence>
<evidence type="ECO:0000256" key="5">
    <source>
        <dbReference type="ARBA" id="ARBA00022723"/>
    </source>
</evidence>
<dbReference type="GO" id="GO:0046872">
    <property type="term" value="F:metal ion binding"/>
    <property type="evidence" value="ECO:0007669"/>
    <property type="project" value="UniProtKB-KW"/>
</dbReference>
<evidence type="ECO:0000256" key="11">
    <source>
        <dbReference type="ARBA" id="ARBA00036904"/>
    </source>
</evidence>
<dbReference type="Proteomes" id="UP001232063">
    <property type="component" value="Unassembled WGS sequence"/>
</dbReference>
<evidence type="ECO:0000256" key="6">
    <source>
        <dbReference type="ARBA" id="ARBA00022763"/>
    </source>
</evidence>
<dbReference type="InterPro" id="IPR000086">
    <property type="entry name" value="NUDIX_hydrolase_dom"/>
</dbReference>
<dbReference type="GO" id="GO:0006260">
    <property type="term" value="P:DNA replication"/>
    <property type="evidence" value="ECO:0007669"/>
    <property type="project" value="UniProtKB-KW"/>
</dbReference>
<reference evidence="18" key="1">
    <citation type="submission" date="2023-05" db="EMBL/GenBank/DDBJ databases">
        <authorList>
            <person name="Zhang X."/>
        </authorList>
    </citation>
    <scope>NUCLEOTIDE SEQUENCE</scope>
    <source>
        <strain evidence="18">BD1B2-1</strain>
    </source>
</reference>
<evidence type="ECO:0000256" key="15">
    <source>
        <dbReference type="ARBA" id="ARBA00041979"/>
    </source>
</evidence>
<dbReference type="GO" id="GO:0006281">
    <property type="term" value="P:DNA repair"/>
    <property type="evidence" value="ECO:0007669"/>
    <property type="project" value="UniProtKB-KW"/>
</dbReference>
<keyword evidence="8" id="KW-0460">Magnesium</keyword>
<dbReference type="EMBL" id="JASJOU010000016">
    <property type="protein sequence ID" value="MDJ1505418.1"/>
    <property type="molecule type" value="Genomic_DNA"/>
</dbReference>
<feature type="domain" description="Nudix hydrolase" evidence="17">
    <location>
        <begin position="1"/>
        <end position="125"/>
    </location>
</feature>
<evidence type="ECO:0000256" key="12">
    <source>
        <dbReference type="ARBA" id="ARBA00038905"/>
    </source>
</evidence>
<dbReference type="EC" id="3.6.1.55" evidence="12"/>
<dbReference type="InterPro" id="IPR047127">
    <property type="entry name" value="MutT-like"/>
</dbReference>
<keyword evidence="6" id="KW-0227">DNA damage</keyword>
<dbReference type="PROSITE" id="PS51462">
    <property type="entry name" value="NUDIX"/>
    <property type="match status" value="1"/>
</dbReference>
<dbReference type="InterPro" id="IPR015797">
    <property type="entry name" value="NUDIX_hydrolase-like_dom_sf"/>
</dbReference>
<dbReference type="GO" id="GO:0035539">
    <property type="term" value="F:8-oxo-7,8-dihydrodeoxyguanosine triphosphate pyrophosphatase activity"/>
    <property type="evidence" value="ECO:0007669"/>
    <property type="project" value="UniProtKB-EC"/>
</dbReference>
<name>A0AAE3RD05_9BACT</name>
<dbReference type="GO" id="GO:0008413">
    <property type="term" value="F:8-oxo-7,8-dihydroguanosine triphosphate pyrophosphatase activity"/>
    <property type="evidence" value="ECO:0007669"/>
    <property type="project" value="TreeGrafter"/>
</dbReference>
<dbReference type="AlphaFoldDB" id="A0AAE3RD05"/>
<sequence length="127" mass="14517">MIQVTCAIIVKDEKVLVAQRSELMKQPLKWEFPGGKVEANESAEACLIREIQEELSLHIEIQSSLPAHTYDYGTFQINLIPFVAKPLSEQIVLKEHATYAWLNRDELLTLDWAPADIAIVHDFLHSY</sequence>
<dbReference type="PRINTS" id="PR00502">
    <property type="entry name" value="NUDIXFAMILY"/>
</dbReference>
<dbReference type="GO" id="GO:0044715">
    <property type="term" value="F:8-oxo-dGDP phosphatase activity"/>
    <property type="evidence" value="ECO:0007669"/>
    <property type="project" value="TreeGrafter"/>
</dbReference>
<keyword evidence="7 18" id="KW-0378">Hydrolase</keyword>
<dbReference type="GO" id="GO:0044716">
    <property type="term" value="F:8-oxo-GDP phosphatase activity"/>
    <property type="evidence" value="ECO:0007669"/>
    <property type="project" value="TreeGrafter"/>
</dbReference>
<evidence type="ECO:0000256" key="10">
    <source>
        <dbReference type="ARBA" id="ARBA00035861"/>
    </source>
</evidence>
<evidence type="ECO:0000256" key="1">
    <source>
        <dbReference type="ARBA" id="ARBA00001946"/>
    </source>
</evidence>
<dbReference type="Pfam" id="PF00293">
    <property type="entry name" value="NUDIX"/>
    <property type="match status" value="1"/>
</dbReference>
<evidence type="ECO:0000256" key="16">
    <source>
        <dbReference type="ARBA" id="ARBA00042798"/>
    </source>
</evidence>
<comment type="caution">
    <text evidence="18">The sequence shown here is derived from an EMBL/GenBank/DDBJ whole genome shotgun (WGS) entry which is preliminary data.</text>
</comment>
<dbReference type="SUPFAM" id="SSF55811">
    <property type="entry name" value="Nudix"/>
    <property type="match status" value="1"/>
</dbReference>
<keyword evidence="5" id="KW-0479">Metal-binding</keyword>
<comment type="catalytic activity">
    <reaction evidence="10">
        <text>8-oxo-dGTP + H2O = 8-oxo-dGMP + diphosphate + H(+)</text>
        <dbReference type="Rhea" id="RHEA:31575"/>
        <dbReference type="ChEBI" id="CHEBI:15377"/>
        <dbReference type="ChEBI" id="CHEBI:15378"/>
        <dbReference type="ChEBI" id="CHEBI:33019"/>
        <dbReference type="ChEBI" id="CHEBI:63224"/>
        <dbReference type="ChEBI" id="CHEBI:77896"/>
        <dbReference type="EC" id="3.6.1.55"/>
    </reaction>
</comment>
<dbReference type="CDD" id="cd03425">
    <property type="entry name" value="NUDIX_MutT_NudA_like"/>
    <property type="match status" value="1"/>
</dbReference>
<keyword evidence="3" id="KW-0515">Mutator protein</keyword>
<gene>
    <name evidence="18" type="ORF">QNI22_32480</name>
</gene>
<comment type="catalytic activity">
    <reaction evidence="11">
        <text>8-oxo-GTP + H2O = 8-oxo-GMP + diphosphate + H(+)</text>
        <dbReference type="Rhea" id="RHEA:67616"/>
        <dbReference type="ChEBI" id="CHEBI:15377"/>
        <dbReference type="ChEBI" id="CHEBI:15378"/>
        <dbReference type="ChEBI" id="CHEBI:33019"/>
        <dbReference type="ChEBI" id="CHEBI:143553"/>
        <dbReference type="ChEBI" id="CHEBI:145694"/>
    </reaction>
</comment>
<evidence type="ECO:0000256" key="9">
    <source>
        <dbReference type="ARBA" id="ARBA00023204"/>
    </source>
</evidence>
<keyword evidence="4" id="KW-0235">DNA replication</keyword>
<accession>A0AAE3RD05</accession>
<dbReference type="Gene3D" id="3.90.79.10">
    <property type="entry name" value="Nucleoside Triphosphate Pyrophosphohydrolase"/>
    <property type="match status" value="1"/>
</dbReference>
<evidence type="ECO:0000256" key="2">
    <source>
        <dbReference type="ARBA" id="ARBA00005582"/>
    </source>
</evidence>
<proteinExistence type="inferred from homology"/>